<dbReference type="InterPro" id="IPR017871">
    <property type="entry name" value="ABC_transporter-like_CS"/>
</dbReference>
<evidence type="ECO:0000313" key="7">
    <source>
        <dbReference type="Proteomes" id="UP000606720"/>
    </source>
</evidence>
<dbReference type="SUPFAM" id="SSF52540">
    <property type="entry name" value="P-loop containing nucleoside triphosphate hydrolases"/>
    <property type="match status" value="1"/>
</dbReference>
<protein>
    <submittedName>
        <fullName evidence="6">ATP-binding cassette domain-containing protein</fullName>
    </submittedName>
</protein>
<dbReference type="Proteomes" id="UP000606720">
    <property type="component" value="Unassembled WGS sequence"/>
</dbReference>
<evidence type="ECO:0000256" key="4">
    <source>
        <dbReference type="ARBA" id="ARBA00022840"/>
    </source>
</evidence>
<dbReference type="AlphaFoldDB" id="A0A923LMR3"/>
<proteinExistence type="inferred from homology"/>
<dbReference type="Pfam" id="PF00005">
    <property type="entry name" value="ABC_tran"/>
    <property type="match status" value="1"/>
</dbReference>
<dbReference type="InterPro" id="IPR027417">
    <property type="entry name" value="P-loop_NTPase"/>
</dbReference>
<evidence type="ECO:0000313" key="6">
    <source>
        <dbReference type="EMBL" id="MBC5713142.1"/>
    </source>
</evidence>
<evidence type="ECO:0000256" key="3">
    <source>
        <dbReference type="ARBA" id="ARBA00022741"/>
    </source>
</evidence>
<feature type="domain" description="ABC transporter" evidence="5">
    <location>
        <begin position="5"/>
        <end position="212"/>
    </location>
</feature>
<comment type="caution">
    <text evidence="6">The sequence shown here is derived from an EMBL/GenBank/DDBJ whole genome shotgun (WGS) entry which is preliminary data.</text>
</comment>
<dbReference type="PANTHER" id="PTHR43335:SF4">
    <property type="entry name" value="ABC TRANSPORTER, ATP-BINDING PROTEIN"/>
    <property type="match status" value="1"/>
</dbReference>
<dbReference type="PROSITE" id="PS50893">
    <property type="entry name" value="ABC_TRANSPORTER_2"/>
    <property type="match status" value="1"/>
</dbReference>
<evidence type="ECO:0000259" key="5">
    <source>
        <dbReference type="PROSITE" id="PS50893"/>
    </source>
</evidence>
<keyword evidence="7" id="KW-1185">Reference proteome</keyword>
<sequence length="214" mass="24255">MAKTIRVEHISKQFQKTTVLEDVSLVCESGKIYGIVGYNGSGKSVLFKCICGFYPVDTGEIYVREKQIGQDGSMIENTGVIIEEPAFLKQYSGMWNLELLWILNHKMDKMHLQQVMREVGLDSMNKKPVGKYSLGMKQRLAIAQAVMEGQDILILDEPMNGLDKDGVAQMRELFLKLKEEGKTLLFASHNREDIEVLCDEVYEMNKGRLQKISG</sequence>
<keyword evidence="3" id="KW-0547">Nucleotide-binding</keyword>
<reference evidence="6" key="1">
    <citation type="submission" date="2020-08" db="EMBL/GenBank/DDBJ databases">
        <title>Genome public.</title>
        <authorList>
            <person name="Liu C."/>
            <person name="Sun Q."/>
        </authorList>
    </citation>
    <scope>NUCLEOTIDE SEQUENCE</scope>
    <source>
        <strain evidence="6">BX1005</strain>
    </source>
</reference>
<evidence type="ECO:0000256" key="2">
    <source>
        <dbReference type="ARBA" id="ARBA00022448"/>
    </source>
</evidence>
<dbReference type="RefSeq" id="WP_186866124.1">
    <property type="nucleotide sequence ID" value="NZ_JACOPH010000001.1"/>
</dbReference>
<dbReference type="PANTHER" id="PTHR43335">
    <property type="entry name" value="ABC TRANSPORTER, ATP-BINDING PROTEIN"/>
    <property type="match status" value="1"/>
</dbReference>
<dbReference type="EMBL" id="JACOPH010000001">
    <property type="protein sequence ID" value="MBC5713142.1"/>
    <property type="molecule type" value="Genomic_DNA"/>
</dbReference>
<comment type="similarity">
    <text evidence="1">Belongs to the ABC transporter superfamily.</text>
</comment>
<dbReference type="GO" id="GO:0016887">
    <property type="term" value="F:ATP hydrolysis activity"/>
    <property type="evidence" value="ECO:0007669"/>
    <property type="project" value="InterPro"/>
</dbReference>
<organism evidence="6 7">
    <name type="scientific">Roseburia zhanii</name>
    <dbReference type="NCBI Taxonomy" id="2763064"/>
    <lineage>
        <taxon>Bacteria</taxon>
        <taxon>Bacillati</taxon>
        <taxon>Bacillota</taxon>
        <taxon>Clostridia</taxon>
        <taxon>Lachnospirales</taxon>
        <taxon>Lachnospiraceae</taxon>
        <taxon>Roseburia</taxon>
    </lineage>
</organism>
<dbReference type="PROSITE" id="PS00211">
    <property type="entry name" value="ABC_TRANSPORTER_1"/>
    <property type="match status" value="1"/>
</dbReference>
<keyword evidence="4 6" id="KW-0067">ATP-binding</keyword>
<dbReference type="InterPro" id="IPR003593">
    <property type="entry name" value="AAA+_ATPase"/>
</dbReference>
<dbReference type="GO" id="GO:0005524">
    <property type="term" value="F:ATP binding"/>
    <property type="evidence" value="ECO:0007669"/>
    <property type="project" value="UniProtKB-KW"/>
</dbReference>
<dbReference type="Gene3D" id="3.40.50.300">
    <property type="entry name" value="P-loop containing nucleotide triphosphate hydrolases"/>
    <property type="match status" value="1"/>
</dbReference>
<accession>A0A923LMR3</accession>
<evidence type="ECO:0000256" key="1">
    <source>
        <dbReference type="ARBA" id="ARBA00005417"/>
    </source>
</evidence>
<gene>
    <name evidence="6" type="ORF">H8S17_02755</name>
</gene>
<dbReference type="InterPro" id="IPR003439">
    <property type="entry name" value="ABC_transporter-like_ATP-bd"/>
</dbReference>
<name>A0A923LMR3_9FIRM</name>
<keyword evidence="2" id="KW-0813">Transport</keyword>
<dbReference type="SMART" id="SM00382">
    <property type="entry name" value="AAA"/>
    <property type="match status" value="1"/>
</dbReference>